<evidence type="ECO:0000313" key="3">
    <source>
        <dbReference type="Proteomes" id="UP000008068"/>
    </source>
</evidence>
<dbReference type="EMBL" id="GL379983">
    <property type="protein sequence ID" value="EGT40190.1"/>
    <property type="molecule type" value="Genomic_DNA"/>
</dbReference>
<dbReference type="SMART" id="SM00225">
    <property type="entry name" value="BTB"/>
    <property type="match status" value="1"/>
</dbReference>
<evidence type="ECO:0000313" key="2">
    <source>
        <dbReference type="EMBL" id="EGT40190.1"/>
    </source>
</evidence>
<dbReference type="HOGENOM" id="CLU_1645212_0_0_1"/>
<dbReference type="PANTHER" id="PTHR22743">
    <property type="entry name" value="MEPRIN/TRAF-LIKE MATH FAMILY-C.ELEGANS"/>
    <property type="match status" value="1"/>
</dbReference>
<feature type="domain" description="BTB" evidence="1">
    <location>
        <begin position="16"/>
        <end position="75"/>
    </location>
</feature>
<dbReference type="InParanoid" id="G0NYQ0"/>
<dbReference type="PROSITE" id="PS50097">
    <property type="entry name" value="BTB"/>
    <property type="match status" value="1"/>
</dbReference>
<dbReference type="Proteomes" id="UP000008068">
    <property type="component" value="Unassembled WGS sequence"/>
</dbReference>
<dbReference type="InterPro" id="IPR052664">
    <property type="entry name" value="BTB-MATH_domain_protein"/>
</dbReference>
<name>G0NYQ0_CAEBE</name>
<dbReference type="CDD" id="cd18186">
    <property type="entry name" value="BTB_POZ_ZBTB_KLHL-like"/>
    <property type="match status" value="1"/>
</dbReference>
<gene>
    <name evidence="2" type="ORF">CAEBREN_18568</name>
</gene>
<evidence type="ECO:0000259" key="1">
    <source>
        <dbReference type="PROSITE" id="PS50097"/>
    </source>
</evidence>
<dbReference type="OrthoDB" id="6359816at2759"/>
<dbReference type="Gene3D" id="3.30.710.10">
    <property type="entry name" value="Potassium Channel Kv1.1, Chain A"/>
    <property type="match status" value="1"/>
</dbReference>
<protein>
    <recommendedName>
        <fullName evidence="1">BTB domain-containing protein</fullName>
    </recommendedName>
</protein>
<reference evidence="3" key="1">
    <citation type="submission" date="2011-07" db="EMBL/GenBank/DDBJ databases">
        <authorList>
            <consortium name="Caenorhabditis brenneri Sequencing and Analysis Consortium"/>
            <person name="Wilson R.K."/>
        </authorList>
    </citation>
    <scope>NUCLEOTIDE SEQUENCE [LARGE SCALE GENOMIC DNA]</scope>
    <source>
        <strain evidence="3">PB2801</strain>
    </source>
</reference>
<dbReference type="SUPFAM" id="SSF54695">
    <property type="entry name" value="POZ domain"/>
    <property type="match status" value="1"/>
</dbReference>
<accession>G0NYQ0</accession>
<organism evidence="3">
    <name type="scientific">Caenorhabditis brenneri</name>
    <name type="common">Nematode worm</name>
    <dbReference type="NCBI Taxonomy" id="135651"/>
    <lineage>
        <taxon>Eukaryota</taxon>
        <taxon>Metazoa</taxon>
        <taxon>Ecdysozoa</taxon>
        <taxon>Nematoda</taxon>
        <taxon>Chromadorea</taxon>
        <taxon>Rhabditida</taxon>
        <taxon>Rhabditina</taxon>
        <taxon>Rhabditomorpha</taxon>
        <taxon>Rhabditoidea</taxon>
        <taxon>Rhabditidae</taxon>
        <taxon>Peloderinae</taxon>
        <taxon>Caenorhabditis</taxon>
    </lineage>
</organism>
<dbReference type="Pfam" id="PF00651">
    <property type="entry name" value="BTB"/>
    <property type="match status" value="1"/>
</dbReference>
<proteinExistence type="predicted"/>
<dbReference type="InterPro" id="IPR000210">
    <property type="entry name" value="BTB/POZ_dom"/>
</dbReference>
<sequence length="161" mass="19281">MDEQLINFEDEDKDMHDVVLIVQGKKFFCFKIILAKNSGTMKSMFFGPNEERNKSKIKLYNVSVVDFNNFLLLIHGALEVNDDNLVGLLKLSNMWLVLKKCRDFLMHNSEKLHQRPIQFVGSVDQDWFNWVFVLYFGYTLRNLLRHITIYLIENDYFDYYY</sequence>
<keyword evidence="3" id="KW-1185">Reference proteome</keyword>
<dbReference type="InterPro" id="IPR011333">
    <property type="entry name" value="SKP1/BTB/POZ_sf"/>
</dbReference>
<dbReference type="PANTHER" id="PTHR22743:SF165">
    <property type="entry name" value="BTB AND MATH DOMAIN CONTAINING-RELATED"/>
    <property type="match status" value="1"/>
</dbReference>
<dbReference type="AlphaFoldDB" id="G0NYQ0"/>